<protein>
    <submittedName>
        <fullName evidence="2">Uncharacterized protein</fullName>
    </submittedName>
</protein>
<keyword evidence="3" id="KW-1185">Reference proteome</keyword>
<dbReference type="EMBL" id="JAGMVJ010000030">
    <property type="protein sequence ID" value="KAH7069265.1"/>
    <property type="molecule type" value="Genomic_DNA"/>
</dbReference>
<sequence length="727" mass="80718">MCRVERRIYVRVDGHRSTFEDTFPCDKAPKGRLCDKVKRRTTEYHPKNRSLSPHNDSSLSLTDSPTSVGNGTHLVQQRRPPKSSKQHVLINVPWRDEPESRKYPPLIWSNGQGYVPLRSNDSPTGHDLAEYPTMPAFSWRPEVTVPQDSRGASPMRRRNSLSLSNIGQQELIDARFTFSDDSDSHSDVSSRTRDKHSSAHAIQSAETVIGEEAVQSNMEITETGSPERVDKESWEESDNNESQKDQKWETRYTPSVVFNTPLPRSTSSQQGDLLSRRTGREFKRKPSVSSHHPLDRSSDEPASRYFEASPTSPDSRYGSTTLMQAVGSRQYLPHNTKLDSEVAHAVVIPPPISERESDAIRPIAAGAAPEVPPDDCDDEDVQPAIDINLNDQLHSRHFVEHEDLDSLTSGFVALPNIGDNTRYTSTGSEIGGDGSSKHGPWKNIVLSGPAYWKGSHGPSHRARSLSVSSVSSYANSVLSTASLASSATDMSKHSGYSAIQIAVATKELISILSNDEILAPLYQRAIHDVSIGPEKLERNLRRMIRNYGKHLGQDPGDTLELLASRLVQLKAKEVARSIVQKYKPMTFAMKVVDTNPNQEMSSSEEETDNRDVDESIFQDIALLREFLTSREPLEALRSQIRSFVIPKSERTAITAPPTEKALAFETMSENHSDTIERAPATSNSSPSLCAPISTVKETTEKFFVAVGLLDPPLMPGFSRLRWKCGLT</sequence>
<feature type="compositionally biased region" description="Basic and acidic residues" evidence="1">
    <location>
        <begin position="182"/>
        <end position="197"/>
    </location>
</feature>
<feature type="region of interest" description="Disordered" evidence="1">
    <location>
        <begin position="36"/>
        <end position="86"/>
    </location>
</feature>
<feature type="compositionally biased region" description="Basic and acidic residues" evidence="1">
    <location>
        <begin position="36"/>
        <end position="46"/>
    </location>
</feature>
<feature type="compositionally biased region" description="Polar residues" evidence="1">
    <location>
        <begin position="252"/>
        <end position="272"/>
    </location>
</feature>
<dbReference type="Proteomes" id="UP000813461">
    <property type="component" value="Unassembled WGS sequence"/>
</dbReference>
<feature type="compositionally biased region" description="Polar residues" evidence="1">
    <location>
        <begin position="309"/>
        <end position="319"/>
    </location>
</feature>
<name>A0A8K0QT50_9PLEO</name>
<feature type="compositionally biased region" description="Basic and acidic residues" evidence="1">
    <location>
        <begin position="225"/>
        <end position="234"/>
    </location>
</feature>
<evidence type="ECO:0000313" key="3">
    <source>
        <dbReference type="Proteomes" id="UP000813461"/>
    </source>
</evidence>
<feature type="region of interest" description="Disordered" evidence="1">
    <location>
        <begin position="143"/>
        <end position="319"/>
    </location>
</feature>
<evidence type="ECO:0000313" key="2">
    <source>
        <dbReference type="EMBL" id="KAH7069265.1"/>
    </source>
</evidence>
<gene>
    <name evidence="2" type="ORF">FB567DRAFT_243716</name>
</gene>
<dbReference type="AlphaFoldDB" id="A0A8K0QT50"/>
<organism evidence="2 3">
    <name type="scientific">Paraphoma chrysanthemicola</name>
    <dbReference type="NCBI Taxonomy" id="798071"/>
    <lineage>
        <taxon>Eukaryota</taxon>
        <taxon>Fungi</taxon>
        <taxon>Dikarya</taxon>
        <taxon>Ascomycota</taxon>
        <taxon>Pezizomycotina</taxon>
        <taxon>Dothideomycetes</taxon>
        <taxon>Pleosporomycetidae</taxon>
        <taxon>Pleosporales</taxon>
        <taxon>Pleosporineae</taxon>
        <taxon>Phaeosphaeriaceae</taxon>
        <taxon>Paraphoma</taxon>
    </lineage>
</organism>
<dbReference type="OrthoDB" id="5355526at2759"/>
<feature type="compositionally biased region" description="Basic and acidic residues" evidence="1">
    <location>
        <begin position="292"/>
        <end position="302"/>
    </location>
</feature>
<feature type="compositionally biased region" description="Polar residues" evidence="1">
    <location>
        <begin position="214"/>
        <end position="224"/>
    </location>
</feature>
<feature type="compositionally biased region" description="Low complexity" evidence="1">
    <location>
        <begin position="56"/>
        <end position="67"/>
    </location>
</feature>
<proteinExistence type="predicted"/>
<evidence type="ECO:0000256" key="1">
    <source>
        <dbReference type="SAM" id="MobiDB-lite"/>
    </source>
</evidence>
<accession>A0A8K0QT50</accession>
<reference evidence="2" key="1">
    <citation type="journal article" date="2021" name="Nat. Commun.">
        <title>Genetic determinants of endophytism in the Arabidopsis root mycobiome.</title>
        <authorList>
            <person name="Mesny F."/>
            <person name="Miyauchi S."/>
            <person name="Thiergart T."/>
            <person name="Pickel B."/>
            <person name="Atanasova L."/>
            <person name="Karlsson M."/>
            <person name="Huettel B."/>
            <person name="Barry K.W."/>
            <person name="Haridas S."/>
            <person name="Chen C."/>
            <person name="Bauer D."/>
            <person name="Andreopoulos W."/>
            <person name="Pangilinan J."/>
            <person name="LaButti K."/>
            <person name="Riley R."/>
            <person name="Lipzen A."/>
            <person name="Clum A."/>
            <person name="Drula E."/>
            <person name="Henrissat B."/>
            <person name="Kohler A."/>
            <person name="Grigoriev I.V."/>
            <person name="Martin F.M."/>
            <person name="Hacquard S."/>
        </authorList>
    </citation>
    <scope>NUCLEOTIDE SEQUENCE</scope>
    <source>
        <strain evidence="2">MPI-SDFR-AT-0120</strain>
    </source>
</reference>
<comment type="caution">
    <text evidence="2">The sequence shown here is derived from an EMBL/GenBank/DDBJ whole genome shotgun (WGS) entry which is preliminary data.</text>
</comment>
<feature type="compositionally biased region" description="Basic and acidic residues" evidence="1">
    <location>
        <begin position="241"/>
        <end position="250"/>
    </location>
</feature>